<dbReference type="InterPro" id="IPR051531">
    <property type="entry name" value="N-acetyltransferase"/>
</dbReference>
<sequence length="186" mass="21189">MDGLRTERLVLRRWIESDRPVFHRLNNDPAVMRFFPMRMTEAEADATMDRWNADLEADGMGFLAAVRLTDRRVVGVIGLSPVTEPVFDFAPSVQIGWRLLPEAQGQGLASEGARACLAFGFDTLALPEIVSQCVVENRASEAVMQRIGMSFRRSFDHPRVPRSHPHLVRHSLYGLRRSEWHMMTSR</sequence>
<dbReference type="RefSeq" id="WP_058600657.1">
    <property type="nucleotide sequence ID" value="NZ_LDQA01000028.1"/>
</dbReference>
<protein>
    <recommendedName>
        <fullName evidence="1">N-acetyltransferase domain-containing protein</fullName>
    </recommendedName>
</protein>
<dbReference type="PANTHER" id="PTHR43792">
    <property type="entry name" value="GNAT FAMILY, PUTATIVE (AFU_ORTHOLOGUE AFUA_3G00765)-RELATED-RELATED"/>
    <property type="match status" value="1"/>
</dbReference>
<dbReference type="EMBL" id="LDQA01000028">
    <property type="protein sequence ID" value="KTR04908.1"/>
    <property type="molecule type" value="Genomic_DNA"/>
</dbReference>
<keyword evidence="3" id="KW-1185">Reference proteome</keyword>
<name>A0A175RNL1_9HYPH</name>
<dbReference type="InterPro" id="IPR016181">
    <property type="entry name" value="Acyl_CoA_acyltransferase"/>
</dbReference>
<dbReference type="Proteomes" id="UP000078529">
    <property type="component" value="Unassembled WGS sequence"/>
</dbReference>
<comment type="caution">
    <text evidence="2">The sequence shown here is derived from an EMBL/GenBank/DDBJ whole genome shotgun (WGS) entry which is preliminary data.</text>
</comment>
<evidence type="ECO:0000313" key="2">
    <source>
        <dbReference type="EMBL" id="KTR04908.1"/>
    </source>
</evidence>
<dbReference type="PATRIC" id="fig|401562.4.peg.2321"/>
<dbReference type="Gene3D" id="3.40.630.30">
    <property type="match status" value="1"/>
</dbReference>
<dbReference type="InterPro" id="IPR000182">
    <property type="entry name" value="GNAT_dom"/>
</dbReference>
<evidence type="ECO:0000313" key="3">
    <source>
        <dbReference type="Proteomes" id="UP000078529"/>
    </source>
</evidence>
<dbReference type="AlphaFoldDB" id="A0A175RNL1"/>
<proteinExistence type="predicted"/>
<organism evidence="2 3">
    <name type="scientific">Aureimonas ureilytica</name>
    <dbReference type="NCBI Taxonomy" id="401562"/>
    <lineage>
        <taxon>Bacteria</taxon>
        <taxon>Pseudomonadati</taxon>
        <taxon>Pseudomonadota</taxon>
        <taxon>Alphaproteobacteria</taxon>
        <taxon>Hyphomicrobiales</taxon>
        <taxon>Aurantimonadaceae</taxon>
        <taxon>Aureimonas</taxon>
    </lineage>
</organism>
<reference evidence="2 3" key="1">
    <citation type="journal article" date="2016" name="Front. Microbiol.">
        <title>Genomic Resource of Rice Seed Associated Bacteria.</title>
        <authorList>
            <person name="Midha S."/>
            <person name="Bansal K."/>
            <person name="Sharma S."/>
            <person name="Kumar N."/>
            <person name="Patil P.P."/>
            <person name="Chaudhry V."/>
            <person name="Patil P.B."/>
        </authorList>
    </citation>
    <scope>NUCLEOTIDE SEQUENCE [LARGE SCALE GENOMIC DNA]</scope>
    <source>
        <strain evidence="2 3">NS365</strain>
    </source>
</reference>
<dbReference type="PANTHER" id="PTHR43792:SF1">
    <property type="entry name" value="N-ACETYLTRANSFERASE DOMAIN-CONTAINING PROTEIN"/>
    <property type="match status" value="1"/>
</dbReference>
<dbReference type="GO" id="GO:0016747">
    <property type="term" value="F:acyltransferase activity, transferring groups other than amino-acyl groups"/>
    <property type="evidence" value="ECO:0007669"/>
    <property type="project" value="InterPro"/>
</dbReference>
<gene>
    <name evidence="2" type="ORF">NS365_12690</name>
</gene>
<feature type="domain" description="N-acetyltransferase" evidence="1">
    <location>
        <begin position="9"/>
        <end position="178"/>
    </location>
</feature>
<dbReference type="Pfam" id="PF13302">
    <property type="entry name" value="Acetyltransf_3"/>
    <property type="match status" value="1"/>
</dbReference>
<dbReference type="SUPFAM" id="SSF55729">
    <property type="entry name" value="Acyl-CoA N-acyltransferases (Nat)"/>
    <property type="match status" value="1"/>
</dbReference>
<dbReference type="PROSITE" id="PS51186">
    <property type="entry name" value="GNAT"/>
    <property type="match status" value="1"/>
</dbReference>
<accession>A0A175RNL1</accession>
<evidence type="ECO:0000259" key="1">
    <source>
        <dbReference type="PROSITE" id="PS51186"/>
    </source>
</evidence>